<dbReference type="InterPro" id="IPR037731">
    <property type="entry name" value="ASY3-like"/>
</dbReference>
<evidence type="ECO:0000313" key="2">
    <source>
        <dbReference type="EMBL" id="CAK7348551.1"/>
    </source>
</evidence>
<dbReference type="EMBL" id="CAWUPB010001173">
    <property type="protein sequence ID" value="CAK7348551.1"/>
    <property type="molecule type" value="Genomic_DNA"/>
</dbReference>
<dbReference type="Proteomes" id="UP001314170">
    <property type="component" value="Unassembled WGS sequence"/>
</dbReference>
<feature type="compositionally biased region" description="Basic residues" evidence="1">
    <location>
        <begin position="71"/>
        <end position="81"/>
    </location>
</feature>
<dbReference type="PANTHER" id="PTHR36027:SF1">
    <property type="entry name" value="MEIOSIS-SPECIFIC PROTEIN ASY3"/>
    <property type="match status" value="1"/>
</dbReference>
<feature type="region of interest" description="Disordered" evidence="1">
    <location>
        <begin position="71"/>
        <end position="91"/>
    </location>
</feature>
<name>A0AAV1SAT9_9ROSI</name>
<feature type="region of interest" description="Disordered" evidence="1">
    <location>
        <begin position="1"/>
        <end position="59"/>
    </location>
</feature>
<proteinExistence type="predicted"/>
<comment type="caution">
    <text evidence="2">The sequence shown here is derived from an EMBL/GenBank/DDBJ whole genome shotgun (WGS) entry which is preliminary data.</text>
</comment>
<dbReference type="AlphaFoldDB" id="A0AAV1SAT9"/>
<dbReference type="PANTHER" id="PTHR36027">
    <property type="entry name" value="MEIOSIS-SPECIFIC PROTEIN ASY3"/>
    <property type="match status" value="1"/>
</dbReference>
<evidence type="ECO:0000313" key="3">
    <source>
        <dbReference type="Proteomes" id="UP001314170"/>
    </source>
</evidence>
<dbReference type="GO" id="GO:0051321">
    <property type="term" value="P:meiotic cell cycle"/>
    <property type="evidence" value="ECO:0007669"/>
    <property type="project" value="InterPro"/>
</dbReference>
<organism evidence="2 3">
    <name type="scientific">Dovyalis caffra</name>
    <dbReference type="NCBI Taxonomy" id="77055"/>
    <lineage>
        <taxon>Eukaryota</taxon>
        <taxon>Viridiplantae</taxon>
        <taxon>Streptophyta</taxon>
        <taxon>Embryophyta</taxon>
        <taxon>Tracheophyta</taxon>
        <taxon>Spermatophyta</taxon>
        <taxon>Magnoliopsida</taxon>
        <taxon>eudicotyledons</taxon>
        <taxon>Gunneridae</taxon>
        <taxon>Pentapetalae</taxon>
        <taxon>rosids</taxon>
        <taxon>fabids</taxon>
        <taxon>Malpighiales</taxon>
        <taxon>Salicaceae</taxon>
        <taxon>Flacourtieae</taxon>
        <taxon>Dovyalis</taxon>
    </lineage>
</organism>
<evidence type="ECO:0000256" key="1">
    <source>
        <dbReference type="SAM" id="MobiDB-lite"/>
    </source>
</evidence>
<accession>A0AAV1SAT9</accession>
<reference evidence="2 3" key="1">
    <citation type="submission" date="2024-01" db="EMBL/GenBank/DDBJ databases">
        <authorList>
            <person name="Waweru B."/>
        </authorList>
    </citation>
    <scope>NUCLEOTIDE SEQUENCE [LARGE SCALE GENOMIC DNA]</scope>
</reference>
<keyword evidence="3" id="KW-1185">Reference proteome</keyword>
<gene>
    <name evidence="2" type="ORF">DCAF_LOCUS21252</name>
</gene>
<sequence length="140" mass="15382">MDLPPSKTSPLKGKKDAEGCLSESSPSESSPEGGYSESSEEGSPIVKVRREGENFSPETATAERLKLMLHPTKRLRNHNGGKVRNFSPTSSCPTGTSYNIVTLSAPCPQSIFETELNPEISELNQGDELERYSFLHLRQK</sequence>
<feature type="compositionally biased region" description="Low complexity" evidence="1">
    <location>
        <begin position="22"/>
        <end position="44"/>
    </location>
</feature>
<protein>
    <submittedName>
        <fullName evidence="2">Uncharacterized protein</fullName>
    </submittedName>
</protein>